<organism evidence="12 13">
    <name type="scientific">Citrus sinensis</name>
    <name type="common">Sweet orange</name>
    <name type="synonym">Citrus aurantium var. sinensis</name>
    <dbReference type="NCBI Taxonomy" id="2711"/>
    <lineage>
        <taxon>Eukaryota</taxon>
        <taxon>Viridiplantae</taxon>
        <taxon>Streptophyta</taxon>
        <taxon>Embryophyta</taxon>
        <taxon>Tracheophyta</taxon>
        <taxon>Spermatophyta</taxon>
        <taxon>Magnoliopsida</taxon>
        <taxon>eudicotyledons</taxon>
        <taxon>Gunneridae</taxon>
        <taxon>Pentapetalae</taxon>
        <taxon>rosids</taxon>
        <taxon>malvids</taxon>
        <taxon>Sapindales</taxon>
        <taxon>Rutaceae</taxon>
        <taxon>Aurantioideae</taxon>
        <taxon>Citrus</taxon>
    </lineage>
</organism>
<dbReference type="AlphaFoldDB" id="A0A067DP90"/>
<evidence type="ECO:0000256" key="7">
    <source>
        <dbReference type="ARBA" id="ARBA00023004"/>
    </source>
</evidence>
<evidence type="ECO:0000256" key="3">
    <source>
        <dbReference type="ARBA" id="ARBA00010617"/>
    </source>
</evidence>
<dbReference type="GO" id="GO:0005506">
    <property type="term" value="F:iron ion binding"/>
    <property type="evidence" value="ECO:0007669"/>
    <property type="project" value="InterPro"/>
</dbReference>
<keyword evidence="5 10" id="KW-0479">Metal-binding</keyword>
<comment type="similarity">
    <text evidence="3 11">Belongs to the cytochrome P450 family.</text>
</comment>
<dbReference type="FunFam" id="1.10.630.10:FF:000019">
    <property type="entry name" value="Cytochrome P450 family protein"/>
    <property type="match status" value="1"/>
</dbReference>
<dbReference type="PaxDb" id="2711-XP_006485160.1"/>
<evidence type="ECO:0000256" key="1">
    <source>
        <dbReference type="ARBA" id="ARBA00001971"/>
    </source>
</evidence>
<evidence type="ECO:0000256" key="4">
    <source>
        <dbReference type="ARBA" id="ARBA00022617"/>
    </source>
</evidence>
<comment type="cofactor">
    <cofactor evidence="1 10">
        <name>heme</name>
        <dbReference type="ChEBI" id="CHEBI:30413"/>
    </cofactor>
</comment>
<dbReference type="CDD" id="cd20655">
    <property type="entry name" value="CYP93"/>
    <property type="match status" value="1"/>
</dbReference>
<name>A0A067DP90_CITSI</name>
<reference evidence="12 13" key="1">
    <citation type="submission" date="2014-04" db="EMBL/GenBank/DDBJ databases">
        <authorList>
            <consortium name="International Citrus Genome Consortium"/>
            <person name="Gmitter F."/>
            <person name="Chen C."/>
            <person name="Farmerie W."/>
            <person name="Harkins T."/>
            <person name="Desany B."/>
            <person name="Mohiuddin M."/>
            <person name="Kodira C."/>
            <person name="Borodovsky M."/>
            <person name="Lomsadze A."/>
            <person name="Burns P."/>
            <person name="Jenkins J."/>
            <person name="Prochnik S."/>
            <person name="Shu S."/>
            <person name="Chapman J."/>
            <person name="Pitluck S."/>
            <person name="Schmutz J."/>
            <person name="Rokhsar D."/>
        </authorList>
    </citation>
    <scope>NUCLEOTIDE SEQUENCE</scope>
</reference>
<dbReference type="GO" id="GO:0020037">
    <property type="term" value="F:heme binding"/>
    <property type="evidence" value="ECO:0007669"/>
    <property type="project" value="InterPro"/>
</dbReference>
<dbReference type="SMR" id="A0A067DP90"/>
<dbReference type="Pfam" id="PF00067">
    <property type="entry name" value="p450"/>
    <property type="match status" value="1"/>
</dbReference>
<protein>
    <submittedName>
        <fullName evidence="12">Uncharacterized protein</fullName>
    </submittedName>
</protein>
<keyword evidence="8 11" id="KW-0503">Monooxygenase</keyword>
<evidence type="ECO:0000256" key="11">
    <source>
        <dbReference type="RuleBase" id="RU000461"/>
    </source>
</evidence>
<sequence>MVDFSGCIFLLLILLVSTILVRSIFRRIKTTYSLPPSPMALPIIGHLHLLAPIPHQALHKLSIRYGPLIHLFLGSVPCVVACSPETAKEILKTHETSFCDRPILVAVDCLTYGAADFAFAPYGPYWKFMKKLCMTQLLGGQTLNQFIPIRSEEIRRFMQFMLKKAKASEAVDVGKELIRLVNNVVSRMTMGQICSNNDKEADEVRKLVQETAELVGKFNLQDYIWFCKNIDLQGFGKRFKEVRRKFDNMMERIIKEHQEARKINKETGKDYAPMNLLDMLLDISEDESSEIKLTRDNIKAFILDIFVAGTDTSAITVEWALAELINHPDMMKKAREEIDSVVGKSRLVEESDIINLPYLQALVKETLRFHPANPISIRESTEDCSINGYEIPAKTRVFINMWAINRDPNHWEIPLEFRPERFIVEDGKSQLDVRGQHYHYLPFGSGRRACPGTTLALHMVHSTLADMVQCFDWKVIGGNGTTVDMEEGTGLTLPRAHPLICVPITRINPFPLS</sequence>
<dbReference type="SUPFAM" id="SSF48264">
    <property type="entry name" value="Cytochrome P450"/>
    <property type="match status" value="1"/>
</dbReference>
<feature type="binding site" description="axial binding residue" evidence="10">
    <location>
        <position position="450"/>
    </location>
    <ligand>
        <name>heme</name>
        <dbReference type="ChEBI" id="CHEBI:30413"/>
    </ligand>
    <ligandPart>
        <name>Fe</name>
        <dbReference type="ChEBI" id="CHEBI:18248"/>
    </ligandPart>
</feature>
<evidence type="ECO:0000313" key="13">
    <source>
        <dbReference type="Proteomes" id="UP000027120"/>
    </source>
</evidence>
<keyword evidence="7 10" id="KW-0408">Iron</keyword>
<dbReference type="Proteomes" id="UP000027120">
    <property type="component" value="Unassembled WGS sequence"/>
</dbReference>
<accession>A0A067DP90</accession>
<dbReference type="InterPro" id="IPR036396">
    <property type="entry name" value="Cyt_P450_sf"/>
</dbReference>
<comment type="subcellular location">
    <subcellularLocation>
        <location evidence="2">Membrane</location>
    </subcellularLocation>
</comment>
<dbReference type="PANTHER" id="PTHR47943:SF8">
    <property type="entry name" value="CYTOCHROME P450"/>
    <property type="match status" value="1"/>
</dbReference>
<dbReference type="GO" id="GO:0016709">
    <property type="term" value="F:oxidoreductase activity, acting on paired donors, with incorporation or reduction of molecular oxygen, NAD(P)H as one donor, and incorporation of one atom of oxygen"/>
    <property type="evidence" value="ECO:0000318"/>
    <property type="project" value="GO_Central"/>
</dbReference>
<proteinExistence type="inferred from homology"/>
<dbReference type="InterPro" id="IPR002401">
    <property type="entry name" value="Cyt_P450_E_grp-I"/>
</dbReference>
<evidence type="ECO:0000256" key="5">
    <source>
        <dbReference type="ARBA" id="ARBA00022723"/>
    </source>
</evidence>
<keyword evidence="6 11" id="KW-0560">Oxidoreductase</keyword>
<keyword evidence="9" id="KW-0472">Membrane</keyword>
<dbReference type="PANTHER" id="PTHR47943">
    <property type="entry name" value="CYTOCHROME P450 93A3-LIKE"/>
    <property type="match status" value="1"/>
</dbReference>
<gene>
    <name evidence="12" type="ORF">CISIN_1g046904mg</name>
</gene>
<evidence type="ECO:0000256" key="8">
    <source>
        <dbReference type="ARBA" id="ARBA00023033"/>
    </source>
</evidence>
<dbReference type="eggNOG" id="KOG0156">
    <property type="taxonomic scope" value="Eukaryota"/>
</dbReference>
<dbReference type="PROSITE" id="PS00086">
    <property type="entry name" value="CYTOCHROME_P450"/>
    <property type="match status" value="1"/>
</dbReference>
<dbReference type="InterPro" id="IPR001128">
    <property type="entry name" value="Cyt_P450"/>
</dbReference>
<dbReference type="Gene3D" id="1.10.630.10">
    <property type="entry name" value="Cytochrome P450"/>
    <property type="match status" value="1"/>
</dbReference>
<keyword evidence="13" id="KW-1185">Reference proteome</keyword>
<evidence type="ECO:0000256" key="6">
    <source>
        <dbReference type="ARBA" id="ARBA00023002"/>
    </source>
</evidence>
<dbReference type="InterPro" id="IPR017972">
    <property type="entry name" value="Cyt_P450_CS"/>
</dbReference>
<dbReference type="STRING" id="2711.A0A067DP90"/>
<evidence type="ECO:0000256" key="10">
    <source>
        <dbReference type="PIRSR" id="PIRSR602401-1"/>
    </source>
</evidence>
<evidence type="ECO:0000256" key="9">
    <source>
        <dbReference type="ARBA" id="ARBA00023136"/>
    </source>
</evidence>
<evidence type="ECO:0000313" key="12">
    <source>
        <dbReference type="EMBL" id="KDO40426.1"/>
    </source>
</evidence>
<dbReference type="PRINTS" id="PR00385">
    <property type="entry name" value="P450"/>
</dbReference>
<keyword evidence="4 10" id="KW-0349">Heme</keyword>
<dbReference type="EMBL" id="KK785959">
    <property type="protein sequence ID" value="KDO40426.1"/>
    <property type="molecule type" value="Genomic_DNA"/>
</dbReference>
<evidence type="ECO:0000256" key="2">
    <source>
        <dbReference type="ARBA" id="ARBA00004370"/>
    </source>
</evidence>
<dbReference type="GO" id="GO:0016020">
    <property type="term" value="C:membrane"/>
    <property type="evidence" value="ECO:0000318"/>
    <property type="project" value="GO_Central"/>
</dbReference>
<dbReference type="PRINTS" id="PR00463">
    <property type="entry name" value="EP450I"/>
</dbReference>